<dbReference type="EMBL" id="JTCM02000010">
    <property type="protein sequence ID" value="NEU72399.1"/>
    <property type="molecule type" value="Genomic_DNA"/>
</dbReference>
<gene>
    <name evidence="1" type="ORF">PI95_007375</name>
</gene>
<name>A0A846H712_9CYAN</name>
<reference evidence="1 2" key="1">
    <citation type="journal article" date="2015" name="Genome Announc.">
        <title>Draft Genome Sequence of Cyanobacterium Hassallia byssoidea Strain VB512170, Isolated from Monuments in India.</title>
        <authorList>
            <person name="Singh D."/>
            <person name="Chandrababunaidu M.M."/>
            <person name="Panda A."/>
            <person name="Sen D."/>
            <person name="Bhattacharyya S."/>
            <person name="Adhikary S.P."/>
            <person name="Tripathy S."/>
        </authorList>
    </citation>
    <scope>NUCLEOTIDE SEQUENCE [LARGE SCALE GENOMIC DNA]</scope>
    <source>
        <strain evidence="1 2">VB512170</strain>
    </source>
</reference>
<keyword evidence="2" id="KW-1185">Reference proteome</keyword>
<protein>
    <submittedName>
        <fullName evidence="1">Uncharacterized protein</fullName>
    </submittedName>
</protein>
<evidence type="ECO:0000313" key="2">
    <source>
        <dbReference type="Proteomes" id="UP000031549"/>
    </source>
</evidence>
<proteinExistence type="predicted"/>
<accession>A0A846H712</accession>
<comment type="caution">
    <text evidence="1">The sequence shown here is derived from an EMBL/GenBank/DDBJ whole genome shotgun (WGS) entry which is preliminary data.</text>
</comment>
<organism evidence="1 2">
    <name type="scientific">Hassallia byssoidea VB512170</name>
    <dbReference type="NCBI Taxonomy" id="1304833"/>
    <lineage>
        <taxon>Bacteria</taxon>
        <taxon>Bacillati</taxon>
        <taxon>Cyanobacteriota</taxon>
        <taxon>Cyanophyceae</taxon>
        <taxon>Nostocales</taxon>
        <taxon>Tolypothrichaceae</taxon>
        <taxon>Hassallia</taxon>
    </lineage>
</organism>
<sequence>MIVKNQRVNPFPLSHDSYRGKRRTATVTFVDCRVGGSSTIEILPSNEYETTS</sequence>
<evidence type="ECO:0000313" key="1">
    <source>
        <dbReference type="EMBL" id="NEU72399.1"/>
    </source>
</evidence>
<dbReference type="Proteomes" id="UP000031549">
    <property type="component" value="Unassembled WGS sequence"/>
</dbReference>
<dbReference type="AlphaFoldDB" id="A0A846H712"/>